<dbReference type="PANTHER" id="PTHR28163">
    <property type="entry name" value="PROTEIN PET117 HOMOLOG, MITOCHONDRIAL"/>
    <property type="match status" value="1"/>
</dbReference>
<keyword evidence="3" id="KW-0809">Transit peptide</keyword>
<organism evidence="6 7">
    <name type="scientific">Mycena citricolor</name>
    <dbReference type="NCBI Taxonomy" id="2018698"/>
    <lineage>
        <taxon>Eukaryota</taxon>
        <taxon>Fungi</taxon>
        <taxon>Dikarya</taxon>
        <taxon>Basidiomycota</taxon>
        <taxon>Agaricomycotina</taxon>
        <taxon>Agaricomycetes</taxon>
        <taxon>Agaricomycetidae</taxon>
        <taxon>Agaricales</taxon>
        <taxon>Marasmiineae</taxon>
        <taxon>Mycenaceae</taxon>
        <taxon>Mycena</taxon>
    </lineage>
</organism>
<name>A0AAD2H1V0_9AGAR</name>
<comment type="similarity">
    <text evidence="2">Belongs to the PET117 family.</text>
</comment>
<proteinExistence type="inferred from homology"/>
<evidence type="ECO:0000256" key="5">
    <source>
        <dbReference type="SAM" id="MobiDB-lite"/>
    </source>
</evidence>
<feature type="non-terminal residue" evidence="6">
    <location>
        <position position="67"/>
    </location>
</feature>
<dbReference type="InterPro" id="IPR031568">
    <property type="entry name" value="Pet117"/>
</dbReference>
<protein>
    <submittedName>
        <fullName evidence="6">Uncharacterized protein</fullName>
    </submittedName>
</protein>
<dbReference type="Proteomes" id="UP001295794">
    <property type="component" value="Unassembled WGS sequence"/>
</dbReference>
<dbReference type="GO" id="GO:0005739">
    <property type="term" value="C:mitochondrion"/>
    <property type="evidence" value="ECO:0007669"/>
    <property type="project" value="UniProtKB-SubCell"/>
</dbReference>
<evidence type="ECO:0000256" key="1">
    <source>
        <dbReference type="ARBA" id="ARBA00004173"/>
    </source>
</evidence>
<dbReference type="PANTHER" id="PTHR28163:SF1">
    <property type="entry name" value="PROTEIN PET117 HOMOLOG, MITOCHONDRIAL"/>
    <property type="match status" value="1"/>
</dbReference>
<evidence type="ECO:0000256" key="2">
    <source>
        <dbReference type="ARBA" id="ARBA00008197"/>
    </source>
</evidence>
<reference evidence="6" key="1">
    <citation type="submission" date="2023-11" db="EMBL/GenBank/DDBJ databases">
        <authorList>
            <person name="De Vega J J."/>
            <person name="De Vega J J."/>
        </authorList>
    </citation>
    <scope>NUCLEOTIDE SEQUENCE</scope>
</reference>
<keyword evidence="7" id="KW-1185">Reference proteome</keyword>
<gene>
    <name evidence="6" type="ORF">MYCIT1_LOCUS10361</name>
</gene>
<keyword evidence="4" id="KW-0496">Mitochondrion</keyword>
<evidence type="ECO:0000313" key="7">
    <source>
        <dbReference type="Proteomes" id="UP001295794"/>
    </source>
</evidence>
<evidence type="ECO:0000313" key="6">
    <source>
        <dbReference type="EMBL" id="CAK5267661.1"/>
    </source>
</evidence>
<dbReference type="GO" id="GO:0033617">
    <property type="term" value="P:mitochondrial respiratory chain complex IV assembly"/>
    <property type="evidence" value="ECO:0007669"/>
    <property type="project" value="TreeGrafter"/>
</dbReference>
<dbReference type="AlphaFoldDB" id="A0AAD2H1V0"/>
<dbReference type="Pfam" id="PF15786">
    <property type="entry name" value="PET117"/>
    <property type="match status" value="1"/>
</dbReference>
<sequence>FSDVNSRQVDVGASLGFAALTIWGVHFQQELQHEAMYKGVIRDDERRKEKMEQRERDLEESKRKREL</sequence>
<comment type="caution">
    <text evidence="6">The sequence shown here is derived from an EMBL/GenBank/DDBJ whole genome shotgun (WGS) entry which is preliminary data.</text>
</comment>
<feature type="region of interest" description="Disordered" evidence="5">
    <location>
        <begin position="42"/>
        <end position="67"/>
    </location>
</feature>
<evidence type="ECO:0000256" key="4">
    <source>
        <dbReference type="ARBA" id="ARBA00023128"/>
    </source>
</evidence>
<evidence type="ECO:0000256" key="3">
    <source>
        <dbReference type="ARBA" id="ARBA00022946"/>
    </source>
</evidence>
<dbReference type="EMBL" id="CAVNYO010000130">
    <property type="protein sequence ID" value="CAK5267661.1"/>
    <property type="molecule type" value="Genomic_DNA"/>
</dbReference>
<feature type="non-terminal residue" evidence="6">
    <location>
        <position position="1"/>
    </location>
</feature>
<comment type="subcellular location">
    <subcellularLocation>
        <location evidence="1">Mitochondrion</location>
    </subcellularLocation>
</comment>
<accession>A0AAD2H1V0</accession>